<dbReference type="SUPFAM" id="SSF57701">
    <property type="entry name" value="Zn2/Cys6 DNA-binding domain"/>
    <property type="match status" value="1"/>
</dbReference>
<dbReference type="Proteomes" id="UP000184073">
    <property type="component" value="Unassembled WGS sequence"/>
</dbReference>
<evidence type="ECO:0000256" key="2">
    <source>
        <dbReference type="ARBA" id="ARBA00023125"/>
    </source>
</evidence>
<reference evidence="7" key="1">
    <citation type="journal article" date="2017" name="Genome Biol.">
        <title>Comparative genomics reveals high biological diversity and specific adaptations in the industrially and medically important fungal genus Aspergillus.</title>
        <authorList>
            <person name="de Vries R.P."/>
            <person name="Riley R."/>
            <person name="Wiebenga A."/>
            <person name="Aguilar-Osorio G."/>
            <person name="Amillis S."/>
            <person name="Uchima C.A."/>
            <person name="Anderluh G."/>
            <person name="Asadollahi M."/>
            <person name="Askin M."/>
            <person name="Barry K."/>
            <person name="Battaglia E."/>
            <person name="Bayram O."/>
            <person name="Benocci T."/>
            <person name="Braus-Stromeyer S.A."/>
            <person name="Caldana C."/>
            <person name="Canovas D."/>
            <person name="Cerqueira G.C."/>
            <person name="Chen F."/>
            <person name="Chen W."/>
            <person name="Choi C."/>
            <person name="Clum A."/>
            <person name="Dos Santos R.A."/>
            <person name="Damasio A.R."/>
            <person name="Diallinas G."/>
            <person name="Emri T."/>
            <person name="Fekete E."/>
            <person name="Flipphi M."/>
            <person name="Freyberg S."/>
            <person name="Gallo A."/>
            <person name="Gournas C."/>
            <person name="Habgood R."/>
            <person name="Hainaut M."/>
            <person name="Harispe M.L."/>
            <person name="Henrissat B."/>
            <person name="Hilden K.S."/>
            <person name="Hope R."/>
            <person name="Hossain A."/>
            <person name="Karabika E."/>
            <person name="Karaffa L."/>
            <person name="Karanyi Z."/>
            <person name="Krasevec N."/>
            <person name="Kuo A."/>
            <person name="Kusch H."/>
            <person name="LaButti K."/>
            <person name="Lagendijk E.L."/>
            <person name="Lapidus A."/>
            <person name="Levasseur A."/>
            <person name="Lindquist E."/>
            <person name="Lipzen A."/>
            <person name="Logrieco A.F."/>
            <person name="MacCabe A."/>
            <person name="Maekelae M.R."/>
            <person name="Malavazi I."/>
            <person name="Melin P."/>
            <person name="Meyer V."/>
            <person name="Mielnichuk N."/>
            <person name="Miskei M."/>
            <person name="Molnar A.P."/>
            <person name="Mule G."/>
            <person name="Ngan C.Y."/>
            <person name="Orejas M."/>
            <person name="Orosz E."/>
            <person name="Ouedraogo J.P."/>
            <person name="Overkamp K.M."/>
            <person name="Park H.-S."/>
            <person name="Perrone G."/>
            <person name="Piumi F."/>
            <person name="Punt P.J."/>
            <person name="Ram A.F."/>
            <person name="Ramon A."/>
            <person name="Rauscher S."/>
            <person name="Record E."/>
            <person name="Riano-Pachon D.M."/>
            <person name="Robert V."/>
            <person name="Roehrig J."/>
            <person name="Ruller R."/>
            <person name="Salamov A."/>
            <person name="Salih N.S."/>
            <person name="Samson R.A."/>
            <person name="Sandor E."/>
            <person name="Sanguinetti M."/>
            <person name="Schuetze T."/>
            <person name="Sepcic K."/>
            <person name="Shelest E."/>
            <person name="Sherlock G."/>
            <person name="Sophianopoulou V."/>
            <person name="Squina F.M."/>
            <person name="Sun H."/>
            <person name="Susca A."/>
            <person name="Todd R.B."/>
            <person name="Tsang A."/>
            <person name="Unkles S.E."/>
            <person name="van de Wiele N."/>
            <person name="van Rossen-Uffink D."/>
            <person name="Oliveira J.V."/>
            <person name="Vesth T.C."/>
            <person name="Visser J."/>
            <person name="Yu J.-H."/>
            <person name="Zhou M."/>
            <person name="Andersen M.R."/>
            <person name="Archer D.B."/>
            <person name="Baker S.E."/>
            <person name="Benoit I."/>
            <person name="Brakhage A.A."/>
            <person name="Braus G.H."/>
            <person name="Fischer R."/>
            <person name="Frisvad J.C."/>
            <person name="Goldman G.H."/>
            <person name="Houbraken J."/>
            <person name="Oakley B."/>
            <person name="Pocsi I."/>
            <person name="Scazzocchio C."/>
            <person name="Seiboth B."/>
            <person name="vanKuyk P.A."/>
            <person name="Wortman J."/>
            <person name="Dyer P.S."/>
            <person name="Grigoriev I.V."/>
        </authorList>
    </citation>
    <scope>NUCLEOTIDE SEQUENCE [LARGE SCALE GENOMIC DNA]</scope>
    <source>
        <strain evidence="7">CBS 583.65</strain>
    </source>
</reference>
<evidence type="ECO:0000256" key="1">
    <source>
        <dbReference type="ARBA" id="ARBA00023015"/>
    </source>
</evidence>
<dbReference type="InterPro" id="IPR001138">
    <property type="entry name" value="Zn2Cys6_DnaBD"/>
</dbReference>
<evidence type="ECO:0000256" key="3">
    <source>
        <dbReference type="ARBA" id="ARBA00023163"/>
    </source>
</evidence>
<dbReference type="OrthoDB" id="3525185at2759"/>
<evidence type="ECO:0000313" key="7">
    <source>
        <dbReference type="Proteomes" id="UP000184073"/>
    </source>
</evidence>
<dbReference type="EMBL" id="KV878126">
    <property type="protein sequence ID" value="OJI97802.1"/>
    <property type="molecule type" value="Genomic_DNA"/>
</dbReference>
<keyword evidence="4" id="KW-0539">Nucleus</keyword>
<dbReference type="PROSITE" id="PS50048">
    <property type="entry name" value="ZN2_CY6_FUNGAL_2"/>
    <property type="match status" value="1"/>
</dbReference>
<dbReference type="AlphaFoldDB" id="A0A1L9P8J0"/>
<dbReference type="VEuPathDB" id="FungiDB:ASPVEDRAFT_429880"/>
<keyword evidence="3" id="KW-0804">Transcription</keyword>
<evidence type="ECO:0000313" key="6">
    <source>
        <dbReference type="EMBL" id="OJI97802.1"/>
    </source>
</evidence>
<dbReference type="GO" id="GO:0000981">
    <property type="term" value="F:DNA-binding transcription factor activity, RNA polymerase II-specific"/>
    <property type="evidence" value="ECO:0007669"/>
    <property type="project" value="InterPro"/>
</dbReference>
<sequence length="463" mass="52682">MVGVPGRSKACVTCLKRKKRCDLEKPFCGTCRKARVECAGYFRPRIFINNTAENNNSQQLVKKGRIRSNGGDVALPRELARSAYQTKYIDLFWRLYFPNGHPSPTVVNATAGGWVDATQDLYISESVLKKTILALAISGVGRQEDDKSLREEGSKLYANSLQELTVALKDPRRGLSDAIFTAVRLAGFYESVYGTNDREIRQARGWQAHSAGVIALLVMRTPYAFISGHSHRLFTDGRAHLIMSCLRGRKRCVLAEPEWKMIPWLQQEKSPRDYLLDIIAELSGIFEDLDVMKTCDNPFEKERLKQQVIDSLLQMQQDLATWQALHAPDYEIPTKVPEEVSPQQVIGCHLMTSFWATVIVVVNNFQTLWEPAREIDPIFDLDICCGNIIRSFYIIIHPAMGIFRTHLTTYPMTVAIYYIREVGPQRLVEERRILADCLCDPAIAHVRQFINSMADDMPFEFLN</sequence>
<gene>
    <name evidence="6" type="ORF">ASPVEDRAFT_429880</name>
</gene>
<dbReference type="GO" id="GO:0008270">
    <property type="term" value="F:zinc ion binding"/>
    <property type="evidence" value="ECO:0007669"/>
    <property type="project" value="InterPro"/>
</dbReference>
<evidence type="ECO:0000259" key="5">
    <source>
        <dbReference type="PROSITE" id="PS50048"/>
    </source>
</evidence>
<proteinExistence type="predicted"/>
<feature type="domain" description="Zn(2)-C6 fungal-type" evidence="5">
    <location>
        <begin position="10"/>
        <end position="38"/>
    </location>
</feature>
<keyword evidence="7" id="KW-1185">Reference proteome</keyword>
<evidence type="ECO:0000256" key="4">
    <source>
        <dbReference type="ARBA" id="ARBA00023242"/>
    </source>
</evidence>
<dbReference type="GO" id="GO:0003677">
    <property type="term" value="F:DNA binding"/>
    <property type="evidence" value="ECO:0007669"/>
    <property type="project" value="UniProtKB-KW"/>
</dbReference>
<dbReference type="Pfam" id="PF00172">
    <property type="entry name" value="Zn_clus"/>
    <property type="match status" value="1"/>
</dbReference>
<protein>
    <recommendedName>
        <fullName evidence="5">Zn(2)-C6 fungal-type domain-containing protein</fullName>
    </recommendedName>
</protein>
<organism evidence="6 7">
    <name type="scientific">Aspergillus versicolor CBS 583.65</name>
    <dbReference type="NCBI Taxonomy" id="1036611"/>
    <lineage>
        <taxon>Eukaryota</taxon>
        <taxon>Fungi</taxon>
        <taxon>Dikarya</taxon>
        <taxon>Ascomycota</taxon>
        <taxon>Pezizomycotina</taxon>
        <taxon>Eurotiomycetes</taxon>
        <taxon>Eurotiomycetidae</taxon>
        <taxon>Eurotiales</taxon>
        <taxon>Aspergillaceae</taxon>
        <taxon>Aspergillus</taxon>
        <taxon>Aspergillus subgen. Nidulantes</taxon>
    </lineage>
</organism>
<accession>A0A1L9P8J0</accession>
<dbReference type="InterPro" id="IPR053178">
    <property type="entry name" value="Osmoadaptation_assoc"/>
</dbReference>
<dbReference type="GeneID" id="63728238"/>
<dbReference type="Gene3D" id="4.10.240.10">
    <property type="entry name" value="Zn(2)-C6 fungal-type DNA-binding domain"/>
    <property type="match status" value="1"/>
</dbReference>
<dbReference type="PANTHER" id="PTHR38111">
    <property type="entry name" value="ZN(2)-C6 FUNGAL-TYPE DOMAIN-CONTAINING PROTEIN-RELATED"/>
    <property type="match status" value="1"/>
</dbReference>
<dbReference type="STRING" id="1036611.A0A1L9P8J0"/>
<name>A0A1L9P8J0_ASPVE</name>
<keyword evidence="2" id="KW-0238">DNA-binding</keyword>
<dbReference type="SMART" id="SM00066">
    <property type="entry name" value="GAL4"/>
    <property type="match status" value="1"/>
</dbReference>
<dbReference type="InterPro" id="IPR036864">
    <property type="entry name" value="Zn2-C6_fun-type_DNA-bd_sf"/>
</dbReference>
<dbReference type="RefSeq" id="XP_040663565.1">
    <property type="nucleotide sequence ID" value="XM_040812727.1"/>
</dbReference>
<keyword evidence="1" id="KW-0805">Transcription regulation</keyword>
<dbReference type="CDD" id="cd00067">
    <property type="entry name" value="GAL4"/>
    <property type="match status" value="1"/>
</dbReference>